<name>A0A1L5F3R0_CLOKL</name>
<dbReference type="RefSeq" id="WP_073537333.1">
    <property type="nucleotide sequence ID" value="NZ_CP018335.1"/>
</dbReference>
<gene>
    <name evidence="1" type="ORF">BS101_02190</name>
</gene>
<evidence type="ECO:0000313" key="2">
    <source>
        <dbReference type="Proteomes" id="UP000184604"/>
    </source>
</evidence>
<proteinExistence type="predicted"/>
<dbReference type="Proteomes" id="UP000184604">
    <property type="component" value="Chromosome"/>
</dbReference>
<accession>A0A1L5F3R0</accession>
<dbReference type="AlphaFoldDB" id="A0A1L5F3R0"/>
<protein>
    <submittedName>
        <fullName evidence="1">Uncharacterized protein</fullName>
    </submittedName>
</protein>
<evidence type="ECO:0000313" key="1">
    <source>
        <dbReference type="EMBL" id="APM37645.1"/>
    </source>
</evidence>
<dbReference type="EMBL" id="CP018335">
    <property type="protein sequence ID" value="APM37645.1"/>
    <property type="molecule type" value="Genomic_DNA"/>
</dbReference>
<reference evidence="1 2" key="1">
    <citation type="submission" date="2016-12" db="EMBL/GenBank/DDBJ databases">
        <title>Complete genome sequence of Clostridium kluyveri JZZ isolated from the pit mud of a Chinese flavor liquor-making factory.</title>
        <authorList>
            <person name="Wang Y."/>
        </authorList>
    </citation>
    <scope>NUCLEOTIDE SEQUENCE [LARGE SCALE GENOMIC DNA]</scope>
    <source>
        <strain evidence="1 2">JZZ</strain>
    </source>
</reference>
<sequence>MIKFKELIKPIIQNPLKYTERALRDIKRTHHNDERLRQILLNPKKVDIYGKNTFIIQGRKTAKMKVEIIEGKYLLVHWFEYNKTLII</sequence>
<dbReference type="OrthoDB" id="2678780at2"/>
<organism evidence="1 2">
    <name type="scientific">Clostridium kluyveri</name>
    <dbReference type="NCBI Taxonomy" id="1534"/>
    <lineage>
        <taxon>Bacteria</taxon>
        <taxon>Bacillati</taxon>
        <taxon>Bacillota</taxon>
        <taxon>Clostridia</taxon>
        <taxon>Eubacteriales</taxon>
        <taxon>Clostridiaceae</taxon>
        <taxon>Clostridium</taxon>
    </lineage>
</organism>